<keyword evidence="5" id="KW-0805">Transcription regulation</keyword>
<dbReference type="SUPFAM" id="SSF46785">
    <property type="entry name" value="Winged helix' DNA-binding domain"/>
    <property type="match status" value="1"/>
</dbReference>
<evidence type="ECO:0000259" key="8">
    <source>
        <dbReference type="PROSITE" id="PS50949"/>
    </source>
</evidence>
<keyword evidence="3 9" id="KW-0808">Transferase</keyword>
<dbReference type="InterPro" id="IPR051446">
    <property type="entry name" value="HTH_trans_reg/aminotransferase"/>
</dbReference>
<dbReference type="InterPro" id="IPR015424">
    <property type="entry name" value="PyrdxlP-dep_Trfase"/>
</dbReference>
<keyword evidence="4" id="KW-0663">Pyridoxal phosphate</keyword>
<gene>
    <name evidence="9" type="ORF">NDK43_26510</name>
</gene>
<dbReference type="InterPro" id="IPR036388">
    <property type="entry name" value="WH-like_DNA-bd_sf"/>
</dbReference>
<dbReference type="PANTHER" id="PTHR46577:SF1">
    <property type="entry name" value="HTH-TYPE TRANSCRIPTIONAL REGULATORY PROTEIN GABR"/>
    <property type="match status" value="1"/>
</dbReference>
<comment type="caution">
    <text evidence="9">The sequence shown here is derived from an EMBL/GenBank/DDBJ whole genome shotgun (WGS) entry which is preliminary data.</text>
</comment>
<keyword evidence="6" id="KW-0238">DNA-binding</keyword>
<keyword evidence="3 9" id="KW-0032">Aminotransferase</keyword>
<dbReference type="InterPro" id="IPR004839">
    <property type="entry name" value="Aminotransferase_I/II_large"/>
</dbReference>
<feature type="domain" description="HTH gntR-type" evidence="8">
    <location>
        <begin position="14"/>
        <end position="82"/>
    </location>
</feature>
<evidence type="ECO:0000313" key="9">
    <source>
        <dbReference type="EMBL" id="MCM2535260.1"/>
    </source>
</evidence>
<dbReference type="CDD" id="cd07377">
    <property type="entry name" value="WHTH_GntR"/>
    <property type="match status" value="1"/>
</dbReference>
<accession>A0ABT0WG14</accession>
<dbReference type="SUPFAM" id="SSF53383">
    <property type="entry name" value="PLP-dependent transferases"/>
    <property type="match status" value="1"/>
</dbReference>
<name>A0ABT0WG14_9BACI</name>
<dbReference type="PANTHER" id="PTHR46577">
    <property type="entry name" value="HTH-TYPE TRANSCRIPTIONAL REGULATORY PROTEIN GABR"/>
    <property type="match status" value="1"/>
</dbReference>
<evidence type="ECO:0000313" key="10">
    <source>
        <dbReference type="Proteomes" id="UP001523262"/>
    </source>
</evidence>
<dbReference type="Gene3D" id="1.10.10.10">
    <property type="entry name" value="Winged helix-like DNA-binding domain superfamily/Winged helix DNA-binding domain"/>
    <property type="match status" value="1"/>
</dbReference>
<dbReference type="InterPro" id="IPR036390">
    <property type="entry name" value="WH_DNA-bd_sf"/>
</dbReference>
<dbReference type="GO" id="GO:0008483">
    <property type="term" value="F:transaminase activity"/>
    <property type="evidence" value="ECO:0007669"/>
    <property type="project" value="UniProtKB-KW"/>
</dbReference>
<evidence type="ECO:0000256" key="6">
    <source>
        <dbReference type="ARBA" id="ARBA00023125"/>
    </source>
</evidence>
<evidence type="ECO:0000256" key="4">
    <source>
        <dbReference type="ARBA" id="ARBA00022898"/>
    </source>
</evidence>
<evidence type="ECO:0000256" key="2">
    <source>
        <dbReference type="ARBA" id="ARBA00005384"/>
    </source>
</evidence>
<comment type="similarity">
    <text evidence="2">In the C-terminal section; belongs to the class-I pyridoxal-phosphate-dependent aminotransferase family.</text>
</comment>
<sequence>MFDILLSNMDETENPLYLQIYNQFRERILTGDIQSNTRLPSVRALQLQLNISKTPIETAYQMLVAEGFVYSKPQSGFYVINMDEYESRQQNKQPDYFLNTPTPDELSVKKKYIIDFDPSAVDNEFFPIRTWKKMLHHVLENYSNRIGEYGDMKGEHFLRKTIANYLRNSRRVNCSPEQIIIGSGISYSITILTRLIEGIRYVAFEEPGFEPVREQFLQNGYEIIPIEVSNNSFGIKKLEESGAQMIYVTPSHQFPTGRVMPYTEREYLLHWANKHNAYIIEDDYDGEFRYLGKPIPSLQSIDHQGRVIYIGTFSKAFTPALRMNYMVLPMRLLKKLESIHHFLSCPSRVEQWAMHAFIEQGHWYRHIRRMRNKYRKKHFTLMECIQTHFANKVEITGHSAGLHLQITVKTRLHEKELLKLAADKGVRVYDFQKMRINKTQSSYPSIYLGFAGIREADLEKGIQLLKEAWSHSFIE</sequence>
<evidence type="ECO:0000256" key="7">
    <source>
        <dbReference type="ARBA" id="ARBA00023163"/>
    </source>
</evidence>
<organism evidence="9 10">
    <name type="scientific">Neobacillus pocheonensis</name>
    <dbReference type="NCBI Taxonomy" id="363869"/>
    <lineage>
        <taxon>Bacteria</taxon>
        <taxon>Bacillati</taxon>
        <taxon>Bacillota</taxon>
        <taxon>Bacilli</taxon>
        <taxon>Bacillales</taxon>
        <taxon>Bacillaceae</taxon>
        <taxon>Neobacillus</taxon>
    </lineage>
</organism>
<reference evidence="9 10" key="1">
    <citation type="submission" date="2022-06" db="EMBL/GenBank/DDBJ databases">
        <authorList>
            <person name="Jeon C.O."/>
        </authorList>
    </citation>
    <scope>NUCLEOTIDE SEQUENCE [LARGE SCALE GENOMIC DNA]</scope>
    <source>
        <strain evidence="9 10">KCTC 13943</strain>
    </source>
</reference>
<proteinExistence type="inferred from homology"/>
<dbReference type="InterPro" id="IPR015421">
    <property type="entry name" value="PyrdxlP-dep_Trfase_major"/>
</dbReference>
<evidence type="ECO:0000256" key="3">
    <source>
        <dbReference type="ARBA" id="ARBA00022576"/>
    </source>
</evidence>
<keyword evidence="10" id="KW-1185">Reference proteome</keyword>
<dbReference type="EMBL" id="JAMQCR010000002">
    <property type="protein sequence ID" value="MCM2535260.1"/>
    <property type="molecule type" value="Genomic_DNA"/>
</dbReference>
<dbReference type="Pfam" id="PF00392">
    <property type="entry name" value="GntR"/>
    <property type="match status" value="1"/>
</dbReference>
<comment type="cofactor">
    <cofactor evidence="1">
        <name>pyridoxal 5'-phosphate</name>
        <dbReference type="ChEBI" id="CHEBI:597326"/>
    </cofactor>
</comment>
<dbReference type="SMART" id="SM00345">
    <property type="entry name" value="HTH_GNTR"/>
    <property type="match status" value="1"/>
</dbReference>
<evidence type="ECO:0000256" key="5">
    <source>
        <dbReference type="ARBA" id="ARBA00023015"/>
    </source>
</evidence>
<dbReference type="InterPro" id="IPR000524">
    <property type="entry name" value="Tscrpt_reg_HTH_GntR"/>
</dbReference>
<dbReference type="PROSITE" id="PS50949">
    <property type="entry name" value="HTH_GNTR"/>
    <property type="match status" value="1"/>
</dbReference>
<dbReference type="CDD" id="cd00609">
    <property type="entry name" value="AAT_like"/>
    <property type="match status" value="1"/>
</dbReference>
<dbReference type="Pfam" id="PF00155">
    <property type="entry name" value="Aminotran_1_2"/>
    <property type="match status" value="1"/>
</dbReference>
<evidence type="ECO:0000256" key="1">
    <source>
        <dbReference type="ARBA" id="ARBA00001933"/>
    </source>
</evidence>
<keyword evidence="7" id="KW-0804">Transcription</keyword>
<dbReference type="Gene3D" id="3.40.640.10">
    <property type="entry name" value="Type I PLP-dependent aspartate aminotransferase-like (Major domain)"/>
    <property type="match status" value="1"/>
</dbReference>
<dbReference type="Proteomes" id="UP001523262">
    <property type="component" value="Unassembled WGS sequence"/>
</dbReference>
<protein>
    <submittedName>
        <fullName evidence="9">PLP-dependent aminotransferase family protein</fullName>
    </submittedName>
</protein>